<protein>
    <recommendedName>
        <fullName evidence="1">GST N-terminal domain-containing protein</fullName>
    </recommendedName>
</protein>
<dbReference type="EMBL" id="CADCVR010000017">
    <property type="protein sequence ID" value="CAA9477610.1"/>
    <property type="molecule type" value="Genomic_DNA"/>
</dbReference>
<dbReference type="AlphaFoldDB" id="A0A6J4RRY8"/>
<organism evidence="2">
    <name type="scientific">uncultured Solirubrobacteraceae bacterium</name>
    <dbReference type="NCBI Taxonomy" id="1162706"/>
    <lineage>
        <taxon>Bacteria</taxon>
        <taxon>Bacillati</taxon>
        <taxon>Actinomycetota</taxon>
        <taxon>Thermoleophilia</taxon>
        <taxon>Solirubrobacterales</taxon>
        <taxon>Solirubrobacteraceae</taxon>
        <taxon>environmental samples</taxon>
    </lineage>
</organism>
<dbReference type="InterPro" id="IPR004045">
    <property type="entry name" value="Glutathione_S-Trfase_N"/>
</dbReference>
<evidence type="ECO:0000313" key="2">
    <source>
        <dbReference type="EMBL" id="CAA9477610.1"/>
    </source>
</evidence>
<sequence length="100" mass="11113">MIQVFQAEWCPFSAQVRERLNELDLPFVALPVPVAREERTVMEERTGTRAIPAVILEDGTVLAGDASEIIAQLDERFPEPPGAEQHREALAEHPLGRIIG</sequence>
<dbReference type="Gene3D" id="3.40.30.10">
    <property type="entry name" value="Glutaredoxin"/>
    <property type="match status" value="1"/>
</dbReference>
<proteinExistence type="predicted"/>
<evidence type="ECO:0000259" key="1">
    <source>
        <dbReference type="Pfam" id="PF13417"/>
    </source>
</evidence>
<gene>
    <name evidence="2" type="ORF">AVDCRST_MAG53-430</name>
</gene>
<feature type="domain" description="GST N-terminal" evidence="1">
    <location>
        <begin position="5"/>
        <end position="81"/>
    </location>
</feature>
<name>A0A6J4RRY8_9ACTN</name>
<dbReference type="InterPro" id="IPR036249">
    <property type="entry name" value="Thioredoxin-like_sf"/>
</dbReference>
<dbReference type="Pfam" id="PF13417">
    <property type="entry name" value="GST_N_3"/>
    <property type="match status" value="1"/>
</dbReference>
<dbReference type="PROSITE" id="PS51354">
    <property type="entry name" value="GLUTAREDOXIN_2"/>
    <property type="match status" value="1"/>
</dbReference>
<accession>A0A6J4RRY8</accession>
<reference evidence="2" key="1">
    <citation type="submission" date="2020-02" db="EMBL/GenBank/DDBJ databases">
        <authorList>
            <person name="Meier V. D."/>
        </authorList>
    </citation>
    <scope>NUCLEOTIDE SEQUENCE</scope>
    <source>
        <strain evidence="2">AVDCRST_MAG53</strain>
    </source>
</reference>
<dbReference type="SUPFAM" id="SSF52833">
    <property type="entry name" value="Thioredoxin-like"/>
    <property type="match status" value="1"/>
</dbReference>